<dbReference type="AlphaFoldDB" id="A0A183AB23"/>
<keyword evidence="3" id="KW-1185">Reference proteome</keyword>
<evidence type="ECO:0000313" key="2">
    <source>
        <dbReference type="EMBL" id="VDP71777.1"/>
    </source>
</evidence>
<accession>A0A183AB23</accession>
<evidence type="ECO:0000313" key="4">
    <source>
        <dbReference type="WBParaSite" id="ECPE_0000416601-mRNA-1"/>
    </source>
</evidence>
<reference evidence="2 3" key="2">
    <citation type="submission" date="2018-11" db="EMBL/GenBank/DDBJ databases">
        <authorList>
            <consortium name="Pathogen Informatics"/>
        </authorList>
    </citation>
    <scope>NUCLEOTIDE SEQUENCE [LARGE SCALE GENOMIC DNA]</scope>
    <source>
        <strain evidence="2 3">Egypt</strain>
    </source>
</reference>
<gene>
    <name evidence="2" type="ORF">ECPE_LOCUS4158</name>
</gene>
<name>A0A183AB23_9TREM</name>
<sequence length="260" mass="29842">MESGLVFYNQTWERFAQLLTERLPPAPSMGPRTADVSVSGPRSSSINTDEWNSTRSELLRLFRKQEYFRRAYNDTLSRMDTLASILPAHALPHLPVLSAVPATIPPDSNQTVNEQDRYVYPSAMDMADNEEIYGDEEDVDGQFLNGESGNQDEYDHDDHDVDEEEEEDIELSPELVEFMMQTIKHREERDRLKHTSLPIEQKQLLKAPPPKPSMPMHSSHKKASPIATEIGRLETALLYHYEYCSIARDAPFWPFMSSRV</sequence>
<dbReference type="Proteomes" id="UP000272942">
    <property type="component" value="Unassembled WGS sequence"/>
</dbReference>
<evidence type="ECO:0000313" key="3">
    <source>
        <dbReference type="Proteomes" id="UP000272942"/>
    </source>
</evidence>
<reference evidence="4" key="1">
    <citation type="submission" date="2016-06" db="UniProtKB">
        <authorList>
            <consortium name="WormBaseParasite"/>
        </authorList>
    </citation>
    <scope>IDENTIFICATION</scope>
</reference>
<dbReference type="EMBL" id="UZAN01041042">
    <property type="protein sequence ID" value="VDP71777.1"/>
    <property type="molecule type" value="Genomic_DNA"/>
</dbReference>
<feature type="compositionally biased region" description="Polar residues" evidence="1">
    <location>
        <begin position="40"/>
        <end position="49"/>
    </location>
</feature>
<organism evidence="4">
    <name type="scientific">Echinostoma caproni</name>
    <dbReference type="NCBI Taxonomy" id="27848"/>
    <lineage>
        <taxon>Eukaryota</taxon>
        <taxon>Metazoa</taxon>
        <taxon>Spiralia</taxon>
        <taxon>Lophotrochozoa</taxon>
        <taxon>Platyhelminthes</taxon>
        <taxon>Trematoda</taxon>
        <taxon>Digenea</taxon>
        <taxon>Plagiorchiida</taxon>
        <taxon>Echinostomata</taxon>
        <taxon>Echinostomatoidea</taxon>
        <taxon>Echinostomatidae</taxon>
        <taxon>Echinostoma</taxon>
    </lineage>
</organism>
<dbReference type="OrthoDB" id="6256530at2759"/>
<feature type="region of interest" description="Disordered" evidence="1">
    <location>
        <begin position="23"/>
        <end position="49"/>
    </location>
</feature>
<protein>
    <submittedName>
        <fullName evidence="4">Autophagy-related protein 9</fullName>
    </submittedName>
</protein>
<evidence type="ECO:0000256" key="1">
    <source>
        <dbReference type="SAM" id="MobiDB-lite"/>
    </source>
</evidence>
<dbReference type="WBParaSite" id="ECPE_0000416601-mRNA-1">
    <property type="protein sequence ID" value="ECPE_0000416601-mRNA-1"/>
    <property type="gene ID" value="ECPE_0000416601"/>
</dbReference>
<proteinExistence type="predicted"/>